<dbReference type="Pfam" id="PF13599">
    <property type="entry name" value="Pentapeptide_4"/>
    <property type="match status" value="1"/>
</dbReference>
<dbReference type="Gene3D" id="2.160.20.80">
    <property type="entry name" value="E3 ubiquitin-protein ligase SopA"/>
    <property type="match status" value="1"/>
</dbReference>
<sequence length="199" mass="22797">MITKQRLSLDEVVPGEIYEDCLFLYSSERIHVDSVKFKNCEFQQTDFSDSEWLDCQIESCHFLNNDFSSSVFYRTIFNKCQLMGTDFSNNHWKNTIIIDSKADYLNLSGSKIETSQFEKSSLVSAYFQNMQIKKGLKFTQCELDKADFLDTALVGVDISKSFFETLNVTTDQVRGCIISPVQAIAFISLLGVKINDEDF</sequence>
<protein>
    <submittedName>
        <fullName evidence="1">Pentapeptide repeat-containing protein</fullName>
    </submittedName>
</protein>
<dbReference type="Proteomes" id="UP001215461">
    <property type="component" value="Unassembled WGS sequence"/>
</dbReference>
<name>A0ABD4XII2_WEIPA</name>
<dbReference type="InterPro" id="IPR052949">
    <property type="entry name" value="PA_immunity-related"/>
</dbReference>
<dbReference type="RefSeq" id="WP_150222169.1">
    <property type="nucleotide sequence ID" value="NZ_CAXLJE010000007.1"/>
</dbReference>
<comment type="caution">
    <text evidence="1">The sequence shown here is derived from an EMBL/GenBank/DDBJ whole genome shotgun (WGS) entry which is preliminary data.</text>
</comment>
<organism evidence="1 2">
    <name type="scientific">Weissella paramesenteroides</name>
    <name type="common">Leuconostoc paramesenteroides</name>
    <dbReference type="NCBI Taxonomy" id="1249"/>
    <lineage>
        <taxon>Bacteria</taxon>
        <taxon>Bacillati</taxon>
        <taxon>Bacillota</taxon>
        <taxon>Bacilli</taxon>
        <taxon>Lactobacillales</taxon>
        <taxon>Lactobacillaceae</taxon>
        <taxon>Weissella</taxon>
    </lineage>
</organism>
<proteinExistence type="predicted"/>
<evidence type="ECO:0000313" key="2">
    <source>
        <dbReference type="Proteomes" id="UP001215461"/>
    </source>
</evidence>
<dbReference type="InterPro" id="IPR001646">
    <property type="entry name" value="5peptide_repeat"/>
</dbReference>
<reference evidence="1 2" key="1">
    <citation type="submission" date="2020-03" db="EMBL/GenBank/DDBJ databases">
        <title>Comparative genomics of Weissella paramesenteroides.</title>
        <authorList>
            <person name="Kant R."/>
            <person name="Takala T."/>
            <person name="Saris P."/>
        </authorList>
    </citation>
    <scope>NUCLEOTIDE SEQUENCE [LARGE SCALE GENOMIC DNA]</scope>
    <source>
        <strain evidence="1 2">SJ27-4</strain>
    </source>
</reference>
<gene>
    <name evidence="1" type="ORF">G9403_04685</name>
</gene>
<accession>A0ABD4XII2</accession>
<evidence type="ECO:0000313" key="1">
    <source>
        <dbReference type="EMBL" id="MDF8370958.1"/>
    </source>
</evidence>
<dbReference type="SUPFAM" id="SSF141571">
    <property type="entry name" value="Pentapeptide repeat-like"/>
    <property type="match status" value="1"/>
</dbReference>
<dbReference type="PANTHER" id="PTHR42999">
    <property type="entry name" value="ANTIBIOTIC RESISTANCE PROTEIN MCBG"/>
    <property type="match status" value="1"/>
</dbReference>
<dbReference type="AlphaFoldDB" id="A0ABD4XII2"/>
<dbReference type="EMBL" id="JAANXN010000005">
    <property type="protein sequence ID" value="MDF8370958.1"/>
    <property type="molecule type" value="Genomic_DNA"/>
</dbReference>
<dbReference type="PANTHER" id="PTHR42999:SF1">
    <property type="entry name" value="PENTAPEPTIDE REPEAT-CONTAINING PROTEIN"/>
    <property type="match status" value="1"/>
</dbReference>